<dbReference type="AlphaFoldDB" id="A0A9X1AB80"/>
<name>A0A9X1AB80_9HYPH</name>
<evidence type="ECO:0000313" key="1">
    <source>
        <dbReference type="EMBL" id="MBT1156653.1"/>
    </source>
</evidence>
<proteinExistence type="predicted"/>
<dbReference type="RefSeq" id="WP_214390049.1">
    <property type="nucleotide sequence ID" value="NZ_JAFLWW010000003.1"/>
</dbReference>
<evidence type="ECO:0000313" key="2">
    <source>
        <dbReference type="Proteomes" id="UP001138921"/>
    </source>
</evidence>
<comment type="caution">
    <text evidence="1">The sequence shown here is derived from an EMBL/GenBank/DDBJ whole genome shotgun (WGS) entry which is preliminary data.</text>
</comment>
<organism evidence="1 2">
    <name type="scientific">Aminobacter anthyllidis</name>
    <dbReference type="NCBI Taxonomy" id="1035067"/>
    <lineage>
        <taxon>Bacteria</taxon>
        <taxon>Pseudomonadati</taxon>
        <taxon>Pseudomonadota</taxon>
        <taxon>Alphaproteobacteria</taxon>
        <taxon>Hyphomicrobiales</taxon>
        <taxon>Phyllobacteriaceae</taxon>
        <taxon>Aminobacter</taxon>
    </lineage>
</organism>
<sequence length="124" mass="13573">MLPNLRQGAHFLDAPDPLQLLMAAGWSNFGKLCRNPFSTIKLTDEDGGSMARTAVKKPGFAQKSHHFAQGLAAVSCRMRRRCVTKSTVRPALIRTAGLHGRKIVVQAICPRDAVHGRVVDAFRP</sequence>
<protein>
    <submittedName>
        <fullName evidence="1">Uncharacterized protein</fullName>
    </submittedName>
</protein>
<dbReference type="EMBL" id="JAFLWW010000003">
    <property type="protein sequence ID" value="MBT1156653.1"/>
    <property type="molecule type" value="Genomic_DNA"/>
</dbReference>
<reference evidence="1" key="2">
    <citation type="submission" date="2021-03" db="EMBL/GenBank/DDBJ databases">
        <authorList>
            <person name="Artuso I."/>
            <person name="Turrini P."/>
            <person name="Pirolo M."/>
            <person name="Lugli G.A."/>
            <person name="Ventura M."/>
            <person name="Visca P."/>
        </authorList>
    </citation>
    <scope>NUCLEOTIDE SEQUENCE</scope>
    <source>
        <strain evidence="1">LMG 26462</strain>
    </source>
</reference>
<gene>
    <name evidence="1" type="ORF">J1C56_13720</name>
</gene>
<reference evidence="1" key="1">
    <citation type="journal article" date="2021" name="Microorganisms">
        <title>Phylogenomic Reconstruction and Metabolic Potential of the Genus Aminobacter.</title>
        <authorList>
            <person name="Artuso I."/>
            <person name="Turrini P."/>
            <person name="Pirolo M."/>
            <person name="Lugli G.A."/>
            <person name="Ventura M."/>
            <person name="Visca P."/>
        </authorList>
    </citation>
    <scope>NUCLEOTIDE SEQUENCE</scope>
    <source>
        <strain evidence="1">LMG 26462</strain>
    </source>
</reference>
<keyword evidence="2" id="KW-1185">Reference proteome</keyword>
<dbReference type="Proteomes" id="UP001138921">
    <property type="component" value="Unassembled WGS sequence"/>
</dbReference>
<accession>A0A9X1AB80</accession>